<accession>A0A9J5YQB1</accession>
<dbReference type="Proteomes" id="UP000824120">
    <property type="component" value="Chromosome 6"/>
</dbReference>
<keyword evidence="3" id="KW-1185">Reference proteome</keyword>
<proteinExistence type="predicted"/>
<feature type="region of interest" description="Disordered" evidence="1">
    <location>
        <begin position="148"/>
        <end position="186"/>
    </location>
</feature>
<gene>
    <name evidence="2" type="ORF">H5410_032440</name>
</gene>
<organism evidence="2 3">
    <name type="scientific">Solanum commersonii</name>
    <name type="common">Commerson's wild potato</name>
    <name type="synonym">Commerson's nightshade</name>
    <dbReference type="NCBI Taxonomy" id="4109"/>
    <lineage>
        <taxon>Eukaryota</taxon>
        <taxon>Viridiplantae</taxon>
        <taxon>Streptophyta</taxon>
        <taxon>Embryophyta</taxon>
        <taxon>Tracheophyta</taxon>
        <taxon>Spermatophyta</taxon>
        <taxon>Magnoliopsida</taxon>
        <taxon>eudicotyledons</taxon>
        <taxon>Gunneridae</taxon>
        <taxon>Pentapetalae</taxon>
        <taxon>asterids</taxon>
        <taxon>lamiids</taxon>
        <taxon>Solanales</taxon>
        <taxon>Solanaceae</taxon>
        <taxon>Solanoideae</taxon>
        <taxon>Solaneae</taxon>
        <taxon>Solanum</taxon>
    </lineage>
</organism>
<comment type="caution">
    <text evidence="2">The sequence shown here is derived from an EMBL/GenBank/DDBJ whole genome shotgun (WGS) entry which is preliminary data.</text>
</comment>
<evidence type="ECO:0000313" key="2">
    <source>
        <dbReference type="EMBL" id="KAG5601070.1"/>
    </source>
</evidence>
<protein>
    <submittedName>
        <fullName evidence="2">Uncharacterized protein</fullName>
    </submittedName>
</protein>
<feature type="compositionally biased region" description="Basic and acidic residues" evidence="1">
    <location>
        <begin position="148"/>
        <end position="161"/>
    </location>
</feature>
<evidence type="ECO:0000256" key="1">
    <source>
        <dbReference type="SAM" id="MobiDB-lite"/>
    </source>
</evidence>
<dbReference type="EMBL" id="JACXVP010000006">
    <property type="protein sequence ID" value="KAG5601070.1"/>
    <property type="molecule type" value="Genomic_DNA"/>
</dbReference>
<sequence length="186" mass="20319">MGSELVASSDEAAWSFSPDPVEDLALDLVAWADSDREEWADLEPEAWSDSDLDIDSSELERRLLVVFASGRCLREELLVVGGCPPRWQLLAGRTSCWTSSCPESLAGAAGVCRLAAPYCCYFHLSCWLPGEKRRRAVASLLQLLAERGEKGGEAESERGGEEDTGDGNDLQRSTGDRGAARKLLRR</sequence>
<reference evidence="2 3" key="1">
    <citation type="submission" date="2020-09" db="EMBL/GenBank/DDBJ databases">
        <title>De no assembly of potato wild relative species, Solanum commersonii.</title>
        <authorList>
            <person name="Cho K."/>
        </authorList>
    </citation>
    <scope>NUCLEOTIDE SEQUENCE [LARGE SCALE GENOMIC DNA]</scope>
    <source>
        <strain evidence="2">LZ3.2</strain>
        <tissue evidence="2">Leaf</tissue>
    </source>
</reference>
<evidence type="ECO:0000313" key="3">
    <source>
        <dbReference type="Proteomes" id="UP000824120"/>
    </source>
</evidence>
<name>A0A9J5YQB1_SOLCO</name>
<dbReference type="AlphaFoldDB" id="A0A9J5YQB1"/>